<organism evidence="8 9">
    <name type="scientific">Sinocyclocheilus grahami</name>
    <name type="common">Dianchi golden-line fish</name>
    <name type="synonym">Barbus grahami</name>
    <dbReference type="NCBI Taxonomy" id="75366"/>
    <lineage>
        <taxon>Eukaryota</taxon>
        <taxon>Metazoa</taxon>
        <taxon>Chordata</taxon>
        <taxon>Craniata</taxon>
        <taxon>Vertebrata</taxon>
        <taxon>Euteleostomi</taxon>
        <taxon>Actinopterygii</taxon>
        <taxon>Neopterygii</taxon>
        <taxon>Teleostei</taxon>
        <taxon>Ostariophysi</taxon>
        <taxon>Cypriniformes</taxon>
        <taxon>Cyprinidae</taxon>
        <taxon>Cyprininae</taxon>
        <taxon>Sinocyclocheilus</taxon>
    </lineage>
</organism>
<evidence type="ECO:0000256" key="5">
    <source>
        <dbReference type="PROSITE-ProRule" id="PRU00500"/>
    </source>
</evidence>
<dbReference type="PROSITE" id="PS51162">
    <property type="entry name" value="THYROGLOBULIN_1_2"/>
    <property type="match status" value="1"/>
</dbReference>
<protein>
    <recommendedName>
        <fullName evidence="7">Thyroglobulin type-1 domain-containing protein</fullName>
    </recommendedName>
</protein>
<feature type="region of interest" description="Disordered" evidence="6">
    <location>
        <begin position="56"/>
        <end position="79"/>
    </location>
</feature>
<dbReference type="AlphaFoldDB" id="A0A672L8F3"/>
<keyword evidence="3" id="KW-0677">Repeat</keyword>
<dbReference type="InterPro" id="IPR000716">
    <property type="entry name" value="Thyroglobulin_1"/>
</dbReference>
<keyword evidence="4 5" id="KW-1015">Disulfide bond</keyword>
<evidence type="ECO:0000313" key="8">
    <source>
        <dbReference type="Ensembl" id="ENSSGRP00000019658.1"/>
    </source>
</evidence>
<evidence type="ECO:0000259" key="7">
    <source>
        <dbReference type="PROSITE" id="PS51162"/>
    </source>
</evidence>
<evidence type="ECO:0000256" key="6">
    <source>
        <dbReference type="SAM" id="MobiDB-lite"/>
    </source>
</evidence>
<comment type="caution">
    <text evidence="5">Lacks conserved residue(s) required for the propagation of feature annotation.</text>
</comment>
<dbReference type="CDD" id="cd00191">
    <property type="entry name" value="TY"/>
    <property type="match status" value="1"/>
</dbReference>
<feature type="compositionally biased region" description="Basic and acidic residues" evidence="6">
    <location>
        <begin position="70"/>
        <end position="79"/>
    </location>
</feature>
<name>A0A672L8F3_SINGR</name>
<evidence type="ECO:0000313" key="9">
    <source>
        <dbReference type="Proteomes" id="UP000472262"/>
    </source>
</evidence>
<dbReference type="PANTHER" id="PTHR12352">
    <property type="entry name" value="SECRETED MODULAR CALCIUM-BINDING PROTEIN"/>
    <property type="match status" value="1"/>
</dbReference>
<reference evidence="8" key="1">
    <citation type="submission" date="2025-08" db="UniProtKB">
        <authorList>
            <consortium name="Ensembl"/>
        </authorList>
    </citation>
    <scope>IDENTIFICATION</scope>
</reference>
<dbReference type="PROSITE" id="PS00484">
    <property type="entry name" value="THYROGLOBULIN_1_1"/>
    <property type="match status" value="1"/>
</dbReference>
<dbReference type="Ensembl" id="ENSSGRT00000021237.1">
    <property type="protein sequence ID" value="ENSSGRP00000019658.1"/>
    <property type="gene ID" value="ENSSGRG00000011909.1"/>
</dbReference>
<dbReference type="InterPro" id="IPR051950">
    <property type="entry name" value="Dev_reg/Prot_inhib"/>
</dbReference>
<dbReference type="SMART" id="SM00211">
    <property type="entry name" value="TY"/>
    <property type="match status" value="1"/>
</dbReference>
<dbReference type="InterPro" id="IPR036857">
    <property type="entry name" value="Thyroglobulin_1_sf"/>
</dbReference>
<keyword evidence="9" id="KW-1185">Reference proteome</keyword>
<evidence type="ECO:0000256" key="4">
    <source>
        <dbReference type="ARBA" id="ARBA00023157"/>
    </source>
</evidence>
<dbReference type="PANTHER" id="PTHR12352:SF3">
    <property type="entry name" value="NIDOGEN-2"/>
    <property type="match status" value="1"/>
</dbReference>
<dbReference type="SUPFAM" id="SSF57610">
    <property type="entry name" value="Thyroglobulin type-1 domain"/>
    <property type="match status" value="1"/>
</dbReference>
<dbReference type="Proteomes" id="UP000472262">
    <property type="component" value="Unassembled WGS sequence"/>
</dbReference>
<comment type="subcellular location">
    <subcellularLocation>
        <location evidence="1">Secreted</location>
    </subcellularLocation>
</comment>
<proteinExistence type="predicted"/>
<sequence length="79" mass="9095">MCGLLGSDNIWLRYNYLKIWNLRYVPSCDAYGAYEPLQCHASVAQCWCVDSSGQELPGSRAQPSSRPMCKSRERLLWKH</sequence>
<feature type="domain" description="Thyroglobulin type-1" evidence="7">
    <location>
        <begin position="1"/>
        <end position="69"/>
    </location>
</feature>
<reference evidence="8" key="2">
    <citation type="submission" date="2025-09" db="UniProtKB">
        <authorList>
            <consortium name="Ensembl"/>
        </authorList>
    </citation>
    <scope>IDENTIFICATION</scope>
</reference>
<dbReference type="GO" id="GO:0005615">
    <property type="term" value="C:extracellular space"/>
    <property type="evidence" value="ECO:0007669"/>
    <property type="project" value="TreeGrafter"/>
</dbReference>
<evidence type="ECO:0000256" key="2">
    <source>
        <dbReference type="ARBA" id="ARBA00022525"/>
    </source>
</evidence>
<accession>A0A672L8F3</accession>
<dbReference type="InParanoid" id="A0A672L8F3"/>
<keyword evidence="2" id="KW-0964">Secreted</keyword>
<evidence type="ECO:0000256" key="1">
    <source>
        <dbReference type="ARBA" id="ARBA00004613"/>
    </source>
</evidence>
<evidence type="ECO:0000256" key="3">
    <source>
        <dbReference type="ARBA" id="ARBA00022737"/>
    </source>
</evidence>
<feature type="disulfide bond" evidence="5">
    <location>
        <begin position="39"/>
        <end position="46"/>
    </location>
</feature>
<dbReference type="Pfam" id="PF00086">
    <property type="entry name" value="Thyroglobulin_1"/>
    <property type="match status" value="1"/>
</dbReference>
<dbReference type="Gene3D" id="4.10.800.10">
    <property type="entry name" value="Thyroglobulin type-1"/>
    <property type="match status" value="1"/>
</dbReference>